<gene>
    <name evidence="2" type="ORF">CPB84DRAFT_181099</name>
</gene>
<name>A0A9P5NHL8_GYMJU</name>
<keyword evidence="3" id="KW-1185">Reference proteome</keyword>
<comment type="caution">
    <text evidence="2">The sequence shown here is derived from an EMBL/GenBank/DDBJ whole genome shotgun (WGS) entry which is preliminary data.</text>
</comment>
<evidence type="ECO:0000313" key="2">
    <source>
        <dbReference type="EMBL" id="KAF8883914.1"/>
    </source>
</evidence>
<dbReference type="AlphaFoldDB" id="A0A9P5NHL8"/>
<proteinExistence type="predicted"/>
<organism evidence="2 3">
    <name type="scientific">Gymnopilus junonius</name>
    <name type="common">Spectacular rustgill mushroom</name>
    <name type="synonym">Gymnopilus spectabilis subsp. junonius</name>
    <dbReference type="NCBI Taxonomy" id="109634"/>
    <lineage>
        <taxon>Eukaryota</taxon>
        <taxon>Fungi</taxon>
        <taxon>Dikarya</taxon>
        <taxon>Basidiomycota</taxon>
        <taxon>Agaricomycotina</taxon>
        <taxon>Agaricomycetes</taxon>
        <taxon>Agaricomycetidae</taxon>
        <taxon>Agaricales</taxon>
        <taxon>Agaricineae</taxon>
        <taxon>Hymenogastraceae</taxon>
        <taxon>Gymnopilus</taxon>
    </lineage>
</organism>
<evidence type="ECO:0000256" key="1">
    <source>
        <dbReference type="SAM" id="MobiDB-lite"/>
    </source>
</evidence>
<feature type="region of interest" description="Disordered" evidence="1">
    <location>
        <begin position="1"/>
        <end position="125"/>
    </location>
</feature>
<feature type="compositionally biased region" description="Low complexity" evidence="1">
    <location>
        <begin position="49"/>
        <end position="120"/>
    </location>
</feature>
<feature type="compositionally biased region" description="Low complexity" evidence="1">
    <location>
        <begin position="1"/>
        <end position="37"/>
    </location>
</feature>
<dbReference type="EMBL" id="JADNYJ010000112">
    <property type="protein sequence ID" value="KAF8883914.1"/>
    <property type="molecule type" value="Genomic_DNA"/>
</dbReference>
<dbReference type="Proteomes" id="UP000724874">
    <property type="component" value="Unassembled WGS sequence"/>
</dbReference>
<evidence type="ECO:0000313" key="3">
    <source>
        <dbReference type="Proteomes" id="UP000724874"/>
    </source>
</evidence>
<reference evidence="2" key="1">
    <citation type="submission" date="2020-11" db="EMBL/GenBank/DDBJ databases">
        <authorList>
            <consortium name="DOE Joint Genome Institute"/>
            <person name="Ahrendt S."/>
            <person name="Riley R."/>
            <person name="Andreopoulos W."/>
            <person name="LaButti K."/>
            <person name="Pangilinan J."/>
            <person name="Ruiz-duenas F.J."/>
            <person name="Barrasa J.M."/>
            <person name="Sanchez-Garcia M."/>
            <person name="Camarero S."/>
            <person name="Miyauchi S."/>
            <person name="Serrano A."/>
            <person name="Linde D."/>
            <person name="Babiker R."/>
            <person name="Drula E."/>
            <person name="Ayuso-Fernandez I."/>
            <person name="Pacheco R."/>
            <person name="Padilla G."/>
            <person name="Ferreira P."/>
            <person name="Barriuso J."/>
            <person name="Kellner H."/>
            <person name="Castanera R."/>
            <person name="Alfaro M."/>
            <person name="Ramirez L."/>
            <person name="Pisabarro A.G."/>
            <person name="Kuo A."/>
            <person name="Tritt A."/>
            <person name="Lipzen A."/>
            <person name="He G."/>
            <person name="Yan M."/>
            <person name="Ng V."/>
            <person name="Cullen D."/>
            <person name="Martin F."/>
            <person name="Rosso M.-N."/>
            <person name="Henrissat B."/>
            <person name="Hibbett D."/>
            <person name="Martinez A.T."/>
            <person name="Grigoriev I.V."/>
        </authorList>
    </citation>
    <scope>NUCLEOTIDE SEQUENCE</scope>
    <source>
        <strain evidence="2">AH 44721</strain>
    </source>
</reference>
<accession>A0A9P5NHL8</accession>
<sequence>MSVATSAAGGSISSPASLSGSSSASPASRSSTANSQSLFSVTPSGPGGSTSDTSTSSTSSPTSDTSTSSTSASSTTSSSSSSTLASSDTSSSSPSLTASSTPASSASSTSPSSMPPTTLSQHQRACSTPPPCEFSSFNIQSFFVTILVLVHSFISPFPSPVEFFLLPSKLYLSQTPKIIATSSVAPPTCLHRYSYPPQHSSRVLEVLSYAGLATPSSSSCSYFSF</sequence>
<protein>
    <submittedName>
        <fullName evidence="2">Uncharacterized protein</fullName>
    </submittedName>
</protein>